<evidence type="ECO:0008006" key="4">
    <source>
        <dbReference type="Google" id="ProtNLM"/>
    </source>
</evidence>
<keyword evidence="1" id="KW-0472">Membrane</keyword>
<sequence>MKMVLDEKAILTLSTGIFAGVGTTISLAAVPAILASSDPLPVWRNMYDNGKAMAMISIFVTNVAGVRLYIIEKDTNYLIVSGISLSIFFWTLATMHYPINSVLCAIEDKNKVAEDAKIRKLISKWAQKQWVRTTLGVAAFVVAVMACKK</sequence>
<organism evidence="2 3">
    <name type="scientific">Folsomia candida</name>
    <name type="common">Springtail</name>
    <dbReference type="NCBI Taxonomy" id="158441"/>
    <lineage>
        <taxon>Eukaryota</taxon>
        <taxon>Metazoa</taxon>
        <taxon>Ecdysozoa</taxon>
        <taxon>Arthropoda</taxon>
        <taxon>Hexapoda</taxon>
        <taxon>Collembola</taxon>
        <taxon>Entomobryomorpha</taxon>
        <taxon>Isotomoidea</taxon>
        <taxon>Isotomidae</taxon>
        <taxon>Proisotominae</taxon>
        <taxon>Folsomia</taxon>
    </lineage>
</organism>
<feature type="transmembrane region" description="Helical" evidence="1">
    <location>
        <begin position="52"/>
        <end position="70"/>
    </location>
</feature>
<feature type="transmembrane region" description="Helical" evidence="1">
    <location>
        <begin position="130"/>
        <end position="147"/>
    </location>
</feature>
<feature type="transmembrane region" description="Helical" evidence="1">
    <location>
        <begin position="77"/>
        <end position="99"/>
    </location>
</feature>
<evidence type="ECO:0000313" key="2">
    <source>
        <dbReference type="EMBL" id="OXA59781.1"/>
    </source>
</evidence>
<dbReference type="OrthoDB" id="5954308at2759"/>
<dbReference type="PANTHER" id="PTHR36535">
    <property type="entry name" value="YALI0E30327P"/>
    <property type="match status" value="1"/>
</dbReference>
<protein>
    <recommendedName>
        <fullName evidence="4">DUF1772 domain-containing protein</fullName>
    </recommendedName>
</protein>
<dbReference type="PANTHER" id="PTHR36535:SF1">
    <property type="entry name" value="DUF1772 DOMAIN-CONTAINING PROTEIN"/>
    <property type="match status" value="1"/>
</dbReference>
<name>A0A226ESL3_FOLCA</name>
<dbReference type="Proteomes" id="UP000198287">
    <property type="component" value="Unassembled WGS sequence"/>
</dbReference>
<proteinExistence type="predicted"/>
<gene>
    <name evidence="2" type="ORF">Fcan01_04463</name>
</gene>
<comment type="caution">
    <text evidence="2">The sequence shown here is derived from an EMBL/GenBank/DDBJ whole genome shotgun (WGS) entry which is preliminary data.</text>
</comment>
<accession>A0A226ESL3</accession>
<dbReference type="EMBL" id="LNIX01000002">
    <property type="protein sequence ID" value="OXA59781.1"/>
    <property type="molecule type" value="Genomic_DNA"/>
</dbReference>
<dbReference type="Pfam" id="PF08592">
    <property type="entry name" value="Anthrone_oxy"/>
    <property type="match status" value="1"/>
</dbReference>
<keyword evidence="3" id="KW-1185">Reference proteome</keyword>
<dbReference type="AlphaFoldDB" id="A0A226ESL3"/>
<dbReference type="InterPro" id="IPR013901">
    <property type="entry name" value="Anthrone_oxy"/>
</dbReference>
<keyword evidence="1" id="KW-1133">Transmembrane helix</keyword>
<evidence type="ECO:0000313" key="3">
    <source>
        <dbReference type="Proteomes" id="UP000198287"/>
    </source>
</evidence>
<evidence type="ECO:0000256" key="1">
    <source>
        <dbReference type="SAM" id="Phobius"/>
    </source>
</evidence>
<keyword evidence="1" id="KW-0812">Transmembrane</keyword>
<reference evidence="2 3" key="1">
    <citation type="submission" date="2015-12" db="EMBL/GenBank/DDBJ databases">
        <title>The genome of Folsomia candida.</title>
        <authorList>
            <person name="Faddeeva A."/>
            <person name="Derks M.F."/>
            <person name="Anvar Y."/>
            <person name="Smit S."/>
            <person name="Van Straalen N."/>
            <person name="Roelofs D."/>
        </authorList>
    </citation>
    <scope>NUCLEOTIDE SEQUENCE [LARGE SCALE GENOMIC DNA]</scope>
    <source>
        <strain evidence="2 3">VU population</strain>
        <tissue evidence="2">Whole body</tissue>
    </source>
</reference>